<gene>
    <name evidence="1" type="ORF">EBT44_00035</name>
</gene>
<organism evidence="1 2">
    <name type="scientific">Candidatus Fonsibacter lacus</name>
    <dbReference type="NCBI Taxonomy" id="2576439"/>
    <lineage>
        <taxon>Bacteria</taxon>
        <taxon>Pseudomonadati</taxon>
        <taxon>Pseudomonadota</taxon>
        <taxon>Alphaproteobacteria</taxon>
        <taxon>Candidatus Pelagibacterales</taxon>
        <taxon>Candidatus Pelagibacterales incertae sedis</taxon>
        <taxon>Candidatus Fonsibacter</taxon>
    </lineage>
</organism>
<name>A0A965LKP3_9PROT</name>
<dbReference type="NCBIfam" id="NF040672">
    <property type="entry name" value="SCO2322_fam"/>
    <property type="match status" value="1"/>
</dbReference>
<comment type="caution">
    <text evidence="1">The sequence shown here is derived from an EMBL/GenBank/DDBJ whole genome shotgun (WGS) entry which is preliminary data.</text>
</comment>
<reference evidence="1" key="1">
    <citation type="submission" date="2018-10" db="EMBL/GenBank/DDBJ databases">
        <title>Iterative Subtractive Binning of Freshwater Chronoseries Metagenomes Recovers Nearly Complete Genomes from over Four Hundred Novel Species.</title>
        <authorList>
            <person name="Rodriguez-R L.M."/>
            <person name="Tsementzi D."/>
            <person name="Luo C."/>
            <person name="Konstantinidis K.T."/>
        </authorList>
    </citation>
    <scope>NUCLEOTIDE SEQUENCE</scope>
    <source>
        <strain evidence="1">WB5_2A_028</strain>
    </source>
</reference>
<proteinExistence type="predicted"/>
<dbReference type="AlphaFoldDB" id="A0A965LKP3"/>
<protein>
    <recommendedName>
        <fullName evidence="3">Secreted protein</fullName>
    </recommendedName>
</protein>
<dbReference type="Proteomes" id="UP000740727">
    <property type="component" value="Unassembled WGS sequence"/>
</dbReference>
<dbReference type="InterPro" id="IPR047703">
    <property type="entry name" value="SCO2322-like"/>
</dbReference>
<sequence>MKKISNKKSTFALLAITGWVITQSLTGCSSGSESSAATSERSQSADAVGYRYWGYSQSIQDGKSWATAMEGPATTNPADGSVEGWNYTFSAEGVVDPTSPIAPPDFASLCSNTTSTAGEKRVGYVIEFGNPAIYPEGDKAPEASSGCVSVPINATGLDVLNKAAEVRAGEGGFICGINGFPSKDCGADAIPVPAELKK</sequence>
<accession>A0A965LKP3</accession>
<dbReference type="EMBL" id="RFXN01000001">
    <property type="protein sequence ID" value="NBR93252.1"/>
    <property type="molecule type" value="Genomic_DNA"/>
</dbReference>
<evidence type="ECO:0000313" key="2">
    <source>
        <dbReference type="Proteomes" id="UP000740727"/>
    </source>
</evidence>
<evidence type="ECO:0000313" key="1">
    <source>
        <dbReference type="EMBL" id="NBR93252.1"/>
    </source>
</evidence>
<dbReference type="PROSITE" id="PS51257">
    <property type="entry name" value="PROKAR_LIPOPROTEIN"/>
    <property type="match status" value="1"/>
</dbReference>
<evidence type="ECO:0008006" key="3">
    <source>
        <dbReference type="Google" id="ProtNLM"/>
    </source>
</evidence>